<evidence type="ECO:0000313" key="3">
    <source>
        <dbReference type="Proteomes" id="UP001305521"/>
    </source>
</evidence>
<dbReference type="Gene3D" id="3.40.50.1110">
    <property type="entry name" value="SGNH hydrolase"/>
    <property type="match status" value="1"/>
</dbReference>
<sequence length="210" mass="22639">MPPRRWPFLALLAALALPFAAAPLAPARAETACPDILLGDSLAVGLAPHARALGFTVIAQQGAGIAWLRQQEPRCARRLILVFGTNDLRGMTAAEAEAYPLRIAAVMEAWEAQQAIWATPGCFQDAALERGSAALDAALTRHLRRASDRLRDLPAIHSGRLARCVYPSHDGIHPTGLGYQAWWAGLSQWLERAAVAGLQPASAQRQSMIR</sequence>
<dbReference type="Proteomes" id="UP001305521">
    <property type="component" value="Chromosome"/>
</dbReference>
<dbReference type="GO" id="GO:0016787">
    <property type="term" value="F:hydrolase activity"/>
    <property type="evidence" value="ECO:0007669"/>
    <property type="project" value="UniProtKB-KW"/>
</dbReference>
<gene>
    <name evidence="2" type="ORF">R9Z33_21865</name>
</gene>
<keyword evidence="2" id="KW-0378">Hydrolase</keyword>
<dbReference type="InterPro" id="IPR036514">
    <property type="entry name" value="SGNH_hydro_sf"/>
</dbReference>
<evidence type="ECO:0000313" key="2">
    <source>
        <dbReference type="EMBL" id="WPB84726.1"/>
    </source>
</evidence>
<protein>
    <submittedName>
        <fullName evidence="2">SGNH/GDSL hydrolase family protein</fullName>
        <ecNumber evidence="2">3.1.-.-</ecNumber>
    </submittedName>
</protein>
<accession>A0ABZ0PHG5</accession>
<evidence type="ECO:0000256" key="1">
    <source>
        <dbReference type="SAM" id="SignalP"/>
    </source>
</evidence>
<feature type="signal peptide" evidence="1">
    <location>
        <begin position="1"/>
        <end position="21"/>
    </location>
</feature>
<dbReference type="EMBL" id="CP137852">
    <property type="protein sequence ID" value="WPB84726.1"/>
    <property type="molecule type" value="Genomic_DNA"/>
</dbReference>
<organism evidence="2 3">
    <name type="scientific">Sediminicoccus rosea</name>
    <dbReference type="NCBI Taxonomy" id="1225128"/>
    <lineage>
        <taxon>Bacteria</taxon>
        <taxon>Pseudomonadati</taxon>
        <taxon>Pseudomonadota</taxon>
        <taxon>Alphaproteobacteria</taxon>
        <taxon>Acetobacterales</taxon>
        <taxon>Roseomonadaceae</taxon>
        <taxon>Sediminicoccus</taxon>
    </lineage>
</organism>
<keyword evidence="1" id="KW-0732">Signal</keyword>
<keyword evidence="3" id="KW-1185">Reference proteome</keyword>
<dbReference type="EC" id="3.1.-.-" evidence="2"/>
<dbReference type="SUPFAM" id="SSF52266">
    <property type="entry name" value="SGNH hydrolase"/>
    <property type="match status" value="1"/>
</dbReference>
<name>A0ABZ0PHG5_9PROT</name>
<dbReference type="RefSeq" id="WP_318648690.1">
    <property type="nucleotide sequence ID" value="NZ_CP137852.1"/>
</dbReference>
<reference evidence="2 3" key="1">
    <citation type="submission" date="2023-11" db="EMBL/GenBank/DDBJ databases">
        <title>Arctic aerobic anoxygenic photoheterotroph Sediminicoccus rosea KRV36 adapts its photosynthesis to long days of polar summer.</title>
        <authorList>
            <person name="Tomasch J."/>
            <person name="Kopejtka K."/>
            <person name="Bily T."/>
            <person name="Gardiner A.T."/>
            <person name="Gardian Z."/>
            <person name="Shivaramu S."/>
            <person name="Koblizek M."/>
            <person name="Engelhardt F."/>
            <person name="Kaftan D."/>
        </authorList>
    </citation>
    <scope>NUCLEOTIDE SEQUENCE [LARGE SCALE GENOMIC DNA]</scope>
    <source>
        <strain evidence="2 3">R-30</strain>
    </source>
</reference>
<feature type="chain" id="PRO_5046802405" evidence="1">
    <location>
        <begin position="22"/>
        <end position="210"/>
    </location>
</feature>
<proteinExistence type="predicted"/>